<keyword evidence="8" id="KW-0813">Transport</keyword>
<dbReference type="InterPro" id="IPR048941">
    <property type="entry name" value="ATG1-like_MIT2"/>
</dbReference>
<dbReference type="PROSITE" id="PS00108">
    <property type="entry name" value="PROTEIN_KINASE_ST"/>
    <property type="match status" value="1"/>
</dbReference>
<evidence type="ECO:0000256" key="12">
    <source>
        <dbReference type="SAM" id="MobiDB-lite"/>
    </source>
</evidence>
<evidence type="ECO:0000256" key="9">
    <source>
        <dbReference type="ARBA" id="ARBA00023006"/>
    </source>
</evidence>
<sequence length="1067" mass="119840">MSPSSSIPTTPSLNNSNPTSTSASPKSNIHRVNTNTSNSMTLVRDKYTIDNEIGRGSFATVYKGYINHPDSKKRKTVAIKAVSKSALQNKKLLDNLEVEIAILKKIKNPHIVSLIDCQRTSTDFYLIMEFCSLGDLSFLIKRKSDLIQQHPLMKTILEKYPSGNKNNTSSKNGDGLNKVLVYNYIKQLATALKFLRSKNLVHRDIKPQNLLLSAPFIGYNTPEEFHNKLKYVGIYHLPILKVADFGFARFLPNTSMAETLCGSPLYMAPEILSYQKYNAKADLWSVGAVLYEMCCGKPPFRANNHMELLKKIKQANDVITFPKIEREEKEEGPTGNKGDEPLTYAMKELICGLLTRDPLERMGFSEFFSNSIVNMDLSIYEEEEQRQKRQDKSKVEEQSQKMVESNLFISDYLNNDNTIANKQNNTNLSIPADSPNLNDKVEKKNNDKDKQHKRETINDNQLNDSDIEKEYVVIEKKSVEFNVLADELATFKKNNKLNIQHDNSTNTRLSSSPNNNNVATNIRMRRSSSSSSRRSSFDRRKLSISSLNPSNALSKALEMASSRLWGNNTTNNINNNGNNTLKQTTGLGTSPYSVSPSSLLAKSPSIYNNTPTNNKDLSILNKHMFKELTENIILDKITVNDTINSVSTNKELVTTERKGNTDILNTLEILAAKAYTIYSFAEVKTSQLKSDSFSSAPDCHSGTQSNQTNSNTKVDPIKGTSLDLFDNLGVVISDANDHNNNVGNTDIIGTVMRNSDIANASTNRNYDSCAIEDSSDEETDNVYNYEYNNNNNNNNNNNRNAIITNATPITTDLHINSLSIRERYSVSMEALMLYLKTLSILAKSLKITSNWWNKHSNGALENQHEQGHQKGHDGHNGNRNVTSGDHIIRTESSVTVTSNNIDVNNNNNNNDTILHLNLMVQWLRAKFNDCLEKAETLKMDIQRMNGLATKNIKLDDIHVIVEKLIYDRALQISKIAATAELQGKFWSNCELSYATSLWMLETLLDEYEDFDTALNTDGANNGDDGGTSNNNDSKIGIKLDDHDRGMVEKYIVSISKRLKALKRKIDM</sequence>
<dbReference type="GO" id="GO:0000045">
    <property type="term" value="P:autophagosome assembly"/>
    <property type="evidence" value="ECO:0007669"/>
    <property type="project" value="TreeGrafter"/>
</dbReference>
<dbReference type="PROSITE" id="PS00107">
    <property type="entry name" value="PROTEIN_KINASE_ATP"/>
    <property type="match status" value="1"/>
</dbReference>
<dbReference type="OrthoDB" id="3972846at2759"/>
<dbReference type="PROSITE" id="PS50011">
    <property type="entry name" value="PROTEIN_KINASE_DOM"/>
    <property type="match status" value="1"/>
</dbReference>
<evidence type="ECO:0000256" key="11">
    <source>
        <dbReference type="PROSITE-ProRule" id="PRU10141"/>
    </source>
</evidence>
<dbReference type="VEuPathDB" id="FungiDB:SCODWIG_02900"/>
<dbReference type="InterPro" id="IPR008271">
    <property type="entry name" value="Ser/Thr_kinase_AS"/>
</dbReference>
<feature type="region of interest" description="Disordered" evidence="12">
    <location>
        <begin position="691"/>
        <end position="715"/>
    </location>
</feature>
<feature type="compositionally biased region" description="Basic and acidic residues" evidence="12">
    <location>
        <begin position="439"/>
        <end position="457"/>
    </location>
</feature>
<dbReference type="GO" id="GO:0061709">
    <property type="term" value="P:reticulophagy"/>
    <property type="evidence" value="ECO:0007669"/>
    <property type="project" value="TreeGrafter"/>
</dbReference>
<evidence type="ECO:0000256" key="8">
    <source>
        <dbReference type="ARBA" id="ARBA00022927"/>
    </source>
</evidence>
<keyword evidence="5 11" id="KW-0547">Nucleotide-binding</keyword>
<evidence type="ECO:0000256" key="1">
    <source>
        <dbReference type="ARBA" id="ARBA00012513"/>
    </source>
</evidence>
<dbReference type="AlphaFoldDB" id="A0A376B993"/>
<dbReference type="GO" id="GO:0034045">
    <property type="term" value="C:phagophore assembly site membrane"/>
    <property type="evidence" value="ECO:0007669"/>
    <property type="project" value="TreeGrafter"/>
</dbReference>
<evidence type="ECO:0000256" key="5">
    <source>
        <dbReference type="ARBA" id="ARBA00022741"/>
    </source>
</evidence>
<dbReference type="GO" id="GO:0005524">
    <property type="term" value="F:ATP binding"/>
    <property type="evidence" value="ECO:0007669"/>
    <property type="project" value="UniProtKB-UniRule"/>
</dbReference>
<evidence type="ECO:0000256" key="4">
    <source>
        <dbReference type="ARBA" id="ARBA00022679"/>
    </source>
</evidence>
<protein>
    <recommendedName>
        <fullName evidence="2">Serine/threonine-protein kinase ATG1</fullName>
        <ecNumber evidence="1">2.7.11.1</ecNumber>
    </recommendedName>
    <alternativeName>
        <fullName evidence="10">Autophagy-related protein 1</fullName>
    </alternativeName>
    <alternativeName>
        <fullName evidence="3">Serine/threonine-protein kinase atg1</fullName>
    </alternativeName>
</protein>
<reference evidence="15" key="1">
    <citation type="submission" date="2018-06" db="EMBL/GenBank/DDBJ databases">
        <authorList>
            <person name="Guldener U."/>
        </authorList>
    </citation>
    <scope>NUCLEOTIDE SEQUENCE [LARGE SCALE GENOMIC DNA]</scope>
    <source>
        <strain evidence="15">UTAD17</strain>
    </source>
</reference>
<dbReference type="Pfam" id="PF21127">
    <property type="entry name" value="ATG1-like_MIT2"/>
    <property type="match status" value="1"/>
</dbReference>
<dbReference type="GO" id="GO:0000422">
    <property type="term" value="P:autophagy of mitochondrion"/>
    <property type="evidence" value="ECO:0007669"/>
    <property type="project" value="TreeGrafter"/>
</dbReference>
<dbReference type="InterPro" id="IPR017441">
    <property type="entry name" value="Protein_kinase_ATP_BS"/>
</dbReference>
<dbReference type="InterPro" id="IPR045269">
    <property type="entry name" value="Atg1-like"/>
</dbReference>
<evidence type="ECO:0000256" key="10">
    <source>
        <dbReference type="ARBA" id="ARBA00030237"/>
    </source>
</evidence>
<dbReference type="PANTHER" id="PTHR24348:SF22">
    <property type="entry name" value="NON-SPECIFIC SERINE_THREONINE PROTEIN KINASE"/>
    <property type="match status" value="1"/>
</dbReference>
<feature type="region of interest" description="Disordered" evidence="12">
    <location>
        <begin position="423"/>
        <end position="462"/>
    </location>
</feature>
<name>A0A376B993_9ASCO</name>
<accession>A0A376B993</accession>
<evidence type="ECO:0000256" key="6">
    <source>
        <dbReference type="ARBA" id="ARBA00022777"/>
    </source>
</evidence>
<keyword evidence="8" id="KW-0653">Protein transport</keyword>
<keyword evidence="15" id="KW-1185">Reference proteome</keyword>
<dbReference type="GO" id="GO:0005776">
    <property type="term" value="C:autophagosome"/>
    <property type="evidence" value="ECO:0007669"/>
    <property type="project" value="TreeGrafter"/>
</dbReference>
<dbReference type="PANTHER" id="PTHR24348">
    <property type="entry name" value="SERINE/THREONINE-PROTEIN KINASE UNC-51-RELATED"/>
    <property type="match status" value="1"/>
</dbReference>
<keyword evidence="9" id="KW-0072">Autophagy</keyword>
<feature type="region of interest" description="Disordered" evidence="12">
    <location>
        <begin position="862"/>
        <end position="883"/>
    </location>
</feature>
<dbReference type="GO" id="GO:0042594">
    <property type="term" value="P:response to starvation"/>
    <property type="evidence" value="ECO:0007669"/>
    <property type="project" value="TreeGrafter"/>
</dbReference>
<feature type="compositionally biased region" description="Low complexity" evidence="12">
    <location>
        <begin position="1"/>
        <end position="27"/>
    </location>
</feature>
<dbReference type="GO" id="GO:0005829">
    <property type="term" value="C:cytosol"/>
    <property type="evidence" value="ECO:0007669"/>
    <property type="project" value="TreeGrafter"/>
</dbReference>
<evidence type="ECO:0000256" key="7">
    <source>
        <dbReference type="ARBA" id="ARBA00022840"/>
    </source>
</evidence>
<proteinExistence type="predicted"/>
<dbReference type="InterPro" id="IPR011009">
    <property type="entry name" value="Kinase-like_dom_sf"/>
</dbReference>
<dbReference type="SUPFAM" id="SSF56112">
    <property type="entry name" value="Protein kinase-like (PK-like)"/>
    <property type="match status" value="1"/>
</dbReference>
<dbReference type="EC" id="2.7.11.1" evidence="1"/>
<dbReference type="GO" id="GO:0004674">
    <property type="term" value="F:protein serine/threonine kinase activity"/>
    <property type="evidence" value="ECO:0007669"/>
    <property type="project" value="UniProtKB-EC"/>
</dbReference>
<evidence type="ECO:0000313" key="15">
    <source>
        <dbReference type="Proteomes" id="UP000262825"/>
    </source>
</evidence>
<gene>
    <name evidence="14" type="ORF">SCODWIG_02900</name>
</gene>
<feature type="compositionally biased region" description="Low complexity" evidence="12">
    <location>
        <begin position="570"/>
        <end position="589"/>
    </location>
</feature>
<feature type="domain" description="Protein kinase" evidence="13">
    <location>
        <begin position="47"/>
        <end position="373"/>
    </location>
</feature>
<dbReference type="Pfam" id="PF12063">
    <property type="entry name" value="ATG1-like_MIT1"/>
    <property type="match status" value="1"/>
</dbReference>
<feature type="region of interest" description="Disordered" evidence="12">
    <location>
        <begin position="570"/>
        <end position="593"/>
    </location>
</feature>
<dbReference type="Pfam" id="PF00069">
    <property type="entry name" value="Pkinase"/>
    <property type="match status" value="1"/>
</dbReference>
<dbReference type="Proteomes" id="UP000262825">
    <property type="component" value="Unassembled WGS sequence"/>
</dbReference>
<dbReference type="GO" id="GO:0010506">
    <property type="term" value="P:regulation of autophagy"/>
    <property type="evidence" value="ECO:0007669"/>
    <property type="project" value="InterPro"/>
</dbReference>
<evidence type="ECO:0000256" key="3">
    <source>
        <dbReference type="ARBA" id="ARBA00019599"/>
    </source>
</evidence>
<feature type="compositionally biased region" description="Polar residues" evidence="12">
    <location>
        <begin position="499"/>
        <end position="520"/>
    </location>
</feature>
<dbReference type="InterPro" id="IPR022708">
    <property type="entry name" value="Atg1-like_tMIT"/>
</dbReference>
<dbReference type="InterPro" id="IPR000719">
    <property type="entry name" value="Prot_kinase_dom"/>
</dbReference>
<dbReference type="Gene3D" id="3.30.200.20">
    <property type="entry name" value="Phosphorylase Kinase, domain 1"/>
    <property type="match status" value="1"/>
</dbReference>
<keyword evidence="7 11" id="KW-0067">ATP-binding</keyword>
<dbReference type="GO" id="GO:0034727">
    <property type="term" value="P:piecemeal microautophagy of the nucleus"/>
    <property type="evidence" value="ECO:0007669"/>
    <property type="project" value="TreeGrafter"/>
</dbReference>
<evidence type="ECO:0000259" key="13">
    <source>
        <dbReference type="PROSITE" id="PS50011"/>
    </source>
</evidence>
<feature type="compositionally biased region" description="Basic and acidic residues" evidence="12">
    <location>
        <begin position="862"/>
        <end position="876"/>
    </location>
</feature>
<keyword evidence="6 14" id="KW-0418">Kinase</keyword>
<dbReference type="Gene3D" id="1.10.510.10">
    <property type="entry name" value="Transferase(Phosphotransferase) domain 1"/>
    <property type="match status" value="1"/>
</dbReference>
<feature type="compositionally biased region" description="Polar residues" evidence="12">
    <location>
        <begin position="691"/>
        <end position="713"/>
    </location>
</feature>
<feature type="binding site" evidence="11">
    <location>
        <position position="80"/>
    </location>
    <ligand>
        <name>ATP</name>
        <dbReference type="ChEBI" id="CHEBI:30616"/>
    </ligand>
</feature>
<evidence type="ECO:0000256" key="2">
    <source>
        <dbReference type="ARBA" id="ARBA00018572"/>
    </source>
</evidence>
<evidence type="ECO:0000313" key="14">
    <source>
        <dbReference type="EMBL" id="SSD61139.1"/>
    </source>
</evidence>
<organism evidence="14 15">
    <name type="scientific">Saccharomycodes ludwigii</name>
    <dbReference type="NCBI Taxonomy" id="36035"/>
    <lineage>
        <taxon>Eukaryota</taxon>
        <taxon>Fungi</taxon>
        <taxon>Dikarya</taxon>
        <taxon>Ascomycota</taxon>
        <taxon>Saccharomycotina</taxon>
        <taxon>Saccharomycetes</taxon>
        <taxon>Saccharomycodales</taxon>
        <taxon>Saccharomycodaceae</taxon>
        <taxon>Saccharomycodes</taxon>
    </lineage>
</organism>
<dbReference type="EMBL" id="UFAJ01000581">
    <property type="protein sequence ID" value="SSD61139.1"/>
    <property type="molecule type" value="Genomic_DNA"/>
</dbReference>
<dbReference type="SMART" id="SM00220">
    <property type="entry name" value="S_TKc"/>
    <property type="match status" value="1"/>
</dbReference>
<dbReference type="GO" id="GO:0015031">
    <property type="term" value="P:protein transport"/>
    <property type="evidence" value="ECO:0007669"/>
    <property type="project" value="UniProtKB-KW"/>
</dbReference>
<feature type="region of interest" description="Disordered" evidence="12">
    <location>
        <begin position="1"/>
        <end position="37"/>
    </location>
</feature>
<keyword evidence="4" id="KW-0808">Transferase</keyword>
<feature type="region of interest" description="Disordered" evidence="12">
    <location>
        <begin position="499"/>
        <end position="543"/>
    </location>
</feature>